<dbReference type="InterPro" id="IPR052158">
    <property type="entry name" value="INH-QAR"/>
</dbReference>
<name>A0A495FLN3_9MICC</name>
<comment type="caution">
    <text evidence="4">The sequence shown here is derived from an EMBL/GenBank/DDBJ whole genome shotgun (WGS) entry which is preliminary data.</text>
</comment>
<sequence>MASRSRRLIHFALSVGLSLLAATTLALAGARVSDAETHVRPARESQDLPANRPSSSGAIVVAVVLGASGTVGSDVLAPYEVFANSPKFSVYTIAASAAPAAVDGGPAIIPTYTFGDVAAGKARKPDVVVVPAVGAPEGPEEAALREWIVEQSGRGARVLGICNGSMVLAGAGLLNGHKATSHWSRLSTLKQSHPEVQWMGGLRFVQDGTITTTGGVTSGIPGALHVMADLAGAVEAERVARLVDYPGWSAAAPAQIPVQSFDASDIPVGLNALIPWLRPTIGVGLFNGVGEIDVASAFEVYNMSFAARTVAIATKGTVTTKHGLILLTVPEREAPPVDKVVAPGAAGIQDIDPHLRGWAASRNVPLDAFAGAGGVLGFDGALEYLAGHAGSATALSAAKMIDYPTSHLTLPAGGTSLRIPALLALGLLLAVLTGSLPAILGSRIRRRAAGQRS</sequence>
<feature type="transmembrane region" description="Helical" evidence="1">
    <location>
        <begin position="419"/>
        <end position="440"/>
    </location>
</feature>
<dbReference type="PANTHER" id="PTHR43130">
    <property type="entry name" value="ARAC-FAMILY TRANSCRIPTIONAL REGULATOR"/>
    <property type="match status" value="1"/>
</dbReference>
<dbReference type="InterPro" id="IPR029062">
    <property type="entry name" value="Class_I_gatase-like"/>
</dbReference>
<dbReference type="Pfam" id="PF01965">
    <property type="entry name" value="DJ-1_PfpI"/>
    <property type="match status" value="1"/>
</dbReference>
<feature type="signal peptide" evidence="2">
    <location>
        <begin position="1"/>
        <end position="28"/>
    </location>
</feature>
<protein>
    <submittedName>
        <fullName evidence="4">DJ-1/PfpI family protein</fullName>
    </submittedName>
</protein>
<dbReference type="RefSeq" id="WP_120950226.1">
    <property type="nucleotide sequence ID" value="NZ_RBIR01000001.1"/>
</dbReference>
<proteinExistence type="predicted"/>
<dbReference type="Gene3D" id="3.40.50.880">
    <property type="match status" value="2"/>
</dbReference>
<organism evidence="4 5">
    <name type="scientific">Arthrobacter oryzae</name>
    <dbReference type="NCBI Taxonomy" id="409290"/>
    <lineage>
        <taxon>Bacteria</taxon>
        <taxon>Bacillati</taxon>
        <taxon>Actinomycetota</taxon>
        <taxon>Actinomycetes</taxon>
        <taxon>Micrococcales</taxon>
        <taxon>Micrococcaceae</taxon>
        <taxon>Arthrobacter</taxon>
    </lineage>
</organism>
<accession>A0A495FLN3</accession>
<evidence type="ECO:0000256" key="2">
    <source>
        <dbReference type="SAM" id="SignalP"/>
    </source>
</evidence>
<dbReference type="PANTHER" id="PTHR43130:SF3">
    <property type="entry name" value="HTH-TYPE TRANSCRIPTIONAL REGULATOR RV1931C"/>
    <property type="match status" value="1"/>
</dbReference>
<evidence type="ECO:0000313" key="5">
    <source>
        <dbReference type="Proteomes" id="UP000276055"/>
    </source>
</evidence>
<dbReference type="AlphaFoldDB" id="A0A495FLN3"/>
<evidence type="ECO:0000313" key="4">
    <source>
        <dbReference type="EMBL" id="RKR30125.1"/>
    </source>
</evidence>
<dbReference type="Proteomes" id="UP000276055">
    <property type="component" value="Unassembled WGS sequence"/>
</dbReference>
<feature type="domain" description="DJ-1/PfpI" evidence="3">
    <location>
        <begin position="63"/>
        <end position="221"/>
    </location>
</feature>
<keyword evidence="1" id="KW-1133">Transmembrane helix</keyword>
<dbReference type="EMBL" id="RBIR01000001">
    <property type="protein sequence ID" value="RKR30125.1"/>
    <property type="molecule type" value="Genomic_DNA"/>
</dbReference>
<dbReference type="SUPFAM" id="SSF52317">
    <property type="entry name" value="Class I glutamine amidotransferase-like"/>
    <property type="match status" value="1"/>
</dbReference>
<gene>
    <name evidence="4" type="ORF">C8D78_0444</name>
</gene>
<evidence type="ECO:0000259" key="3">
    <source>
        <dbReference type="Pfam" id="PF01965"/>
    </source>
</evidence>
<feature type="chain" id="PRO_5039223756" evidence="2">
    <location>
        <begin position="29"/>
        <end position="453"/>
    </location>
</feature>
<evidence type="ECO:0000256" key="1">
    <source>
        <dbReference type="SAM" id="Phobius"/>
    </source>
</evidence>
<reference evidence="4 5" key="1">
    <citation type="submission" date="2018-10" db="EMBL/GenBank/DDBJ databases">
        <title>Genomic Encyclopedia of Type Strains, Phase IV (KMG-IV): sequencing the most valuable type-strain genomes for metagenomic binning, comparative biology and taxonomic classification.</title>
        <authorList>
            <person name="Goeker M."/>
        </authorList>
    </citation>
    <scope>NUCLEOTIDE SEQUENCE [LARGE SCALE GENOMIC DNA]</scope>
    <source>
        <strain evidence="4 5">DSM 25586</strain>
    </source>
</reference>
<keyword evidence="2" id="KW-0732">Signal</keyword>
<dbReference type="InterPro" id="IPR002818">
    <property type="entry name" value="DJ-1/PfpI"/>
</dbReference>
<keyword evidence="1" id="KW-0472">Membrane</keyword>
<dbReference type="OrthoDB" id="3992151at2"/>
<keyword evidence="1" id="KW-0812">Transmembrane</keyword>